<protein>
    <submittedName>
        <fullName evidence="1">Uncharacterized protein</fullName>
    </submittedName>
</protein>
<proteinExistence type="predicted"/>
<dbReference type="EMBL" id="PFFQ01000041">
    <property type="protein sequence ID" value="PIW16056.1"/>
    <property type="molecule type" value="Genomic_DNA"/>
</dbReference>
<organism evidence="1 2">
    <name type="scientific">bacterium (Candidatus Blackallbacteria) CG17_big_fil_post_rev_8_21_14_2_50_48_46</name>
    <dbReference type="NCBI Taxonomy" id="2014261"/>
    <lineage>
        <taxon>Bacteria</taxon>
        <taxon>Candidatus Blackallbacteria</taxon>
    </lineage>
</organism>
<name>A0A2M7G2N4_9BACT</name>
<comment type="caution">
    <text evidence="1">The sequence shown here is derived from an EMBL/GenBank/DDBJ whole genome shotgun (WGS) entry which is preliminary data.</text>
</comment>
<evidence type="ECO:0000313" key="1">
    <source>
        <dbReference type="EMBL" id="PIW16056.1"/>
    </source>
</evidence>
<dbReference type="AlphaFoldDB" id="A0A2M7G2N4"/>
<reference evidence="1 2" key="1">
    <citation type="submission" date="2017-09" db="EMBL/GenBank/DDBJ databases">
        <title>Depth-based differentiation of microbial function through sediment-hosted aquifers and enrichment of novel symbionts in the deep terrestrial subsurface.</title>
        <authorList>
            <person name="Probst A.J."/>
            <person name="Ladd B."/>
            <person name="Jarett J.K."/>
            <person name="Geller-Mcgrath D.E."/>
            <person name="Sieber C.M."/>
            <person name="Emerson J.B."/>
            <person name="Anantharaman K."/>
            <person name="Thomas B.C."/>
            <person name="Malmstrom R."/>
            <person name="Stieglmeier M."/>
            <person name="Klingl A."/>
            <person name="Woyke T."/>
            <person name="Ryan C.M."/>
            <person name="Banfield J.F."/>
        </authorList>
    </citation>
    <scope>NUCLEOTIDE SEQUENCE [LARGE SCALE GENOMIC DNA]</scope>
    <source>
        <strain evidence="1">CG17_big_fil_post_rev_8_21_14_2_50_48_46</strain>
    </source>
</reference>
<evidence type="ECO:0000313" key="2">
    <source>
        <dbReference type="Proteomes" id="UP000231019"/>
    </source>
</evidence>
<accession>A0A2M7G2N4</accession>
<dbReference type="Proteomes" id="UP000231019">
    <property type="component" value="Unassembled WGS sequence"/>
</dbReference>
<gene>
    <name evidence="1" type="ORF">COW36_15195</name>
</gene>
<sequence>MKRNYKEKQVHILVGCADARDLSRIYIQALIETIKEYEAKGIQIEFHKIRTPGSFVTPDVITDLKDIFEQHQRLSEDGIPHSYFVHVQAHGELVGECSEDFACLTHEVAIKEGSSLNCGMLGATKVALELEKLLLEQEPRFALPGQGHITLRHEQDIRVLLREVYAFNGYFAGDWVRSIDDLRTHPRTQRAALEHAARHDATLKNLNIQITANIKDYQQHALIRVDGGEPEVPFWHDFHLRLREKAKRESLTGDLAMAQASTQKPLAGLICTSPYLSSRLLAKQYYLEYKGLKPNQTISNTIFKLRGNSFDMPMIPFGPYTIAGYFYGVKFLGLTDQLVMGNDQEQTQRIIQKIKRDPIMSFITEHFGVELISISHRELEQREKSLLQFADYELMLLEHERLYAA</sequence>